<dbReference type="Gene3D" id="2.130.10.130">
    <property type="entry name" value="Integrin alpha, N-terminal"/>
    <property type="match status" value="1"/>
</dbReference>
<accession>A0ABV7CPV6</accession>
<evidence type="ECO:0000313" key="3">
    <source>
        <dbReference type="Proteomes" id="UP001595453"/>
    </source>
</evidence>
<dbReference type="InterPro" id="IPR028994">
    <property type="entry name" value="Integrin_alpha_N"/>
</dbReference>
<reference evidence="3" key="1">
    <citation type="journal article" date="2019" name="Int. J. Syst. Evol. Microbiol.">
        <title>The Global Catalogue of Microorganisms (GCM) 10K type strain sequencing project: providing services to taxonomists for standard genome sequencing and annotation.</title>
        <authorList>
            <consortium name="The Broad Institute Genomics Platform"/>
            <consortium name="The Broad Institute Genome Sequencing Center for Infectious Disease"/>
            <person name="Wu L."/>
            <person name="Ma J."/>
        </authorList>
    </citation>
    <scope>NUCLEOTIDE SEQUENCE [LARGE SCALE GENOMIC DNA]</scope>
    <source>
        <strain evidence="3">KCTC 42730</strain>
    </source>
</reference>
<organism evidence="2 3">
    <name type="scientific">Pseudoalteromonas fenneropenaei</name>
    <dbReference type="NCBI Taxonomy" id="1737459"/>
    <lineage>
        <taxon>Bacteria</taxon>
        <taxon>Pseudomonadati</taxon>
        <taxon>Pseudomonadota</taxon>
        <taxon>Gammaproteobacteria</taxon>
        <taxon>Alteromonadales</taxon>
        <taxon>Pseudoalteromonadaceae</taxon>
        <taxon>Pseudoalteromonas</taxon>
    </lineage>
</organism>
<keyword evidence="1" id="KW-0732">Signal</keyword>
<dbReference type="PANTHER" id="PTHR44103:SF1">
    <property type="entry name" value="PROPROTEIN CONVERTASE P"/>
    <property type="match status" value="1"/>
</dbReference>
<evidence type="ECO:0000256" key="1">
    <source>
        <dbReference type="ARBA" id="ARBA00022729"/>
    </source>
</evidence>
<proteinExistence type="predicted"/>
<dbReference type="RefSeq" id="WP_377128517.1">
    <property type="nucleotide sequence ID" value="NZ_JBHRSD010000047.1"/>
</dbReference>
<protein>
    <submittedName>
        <fullName evidence="2">FG-GAP repeat domain-containing protein</fullName>
    </submittedName>
</protein>
<dbReference type="InterPro" id="IPR013517">
    <property type="entry name" value="FG-GAP"/>
</dbReference>
<keyword evidence="3" id="KW-1185">Reference proteome</keyword>
<dbReference type="SUPFAM" id="SSF69318">
    <property type="entry name" value="Integrin alpha N-terminal domain"/>
    <property type="match status" value="1"/>
</dbReference>
<sequence length="501" mass="54742">MGFQSASLPTKLLSLLLLAIVPSCFTPSVAALSYQTLNHQSNYNISRPPIVADVAPLPGKEIILIGSGLNQAHQITILALQNEALSVVDEFAIGKNYFAVDVLESAAEGEVGLFFLARDHVAAYRVPTKAVPDRLSLYSDVHSFYQLGENGFLAEIDFIADLNQDRKADVMLPAMDHFTVWLSGHHELRKHTLPIAAARSLVRNELEVRPPSVFFKTAEKAKVYEVTQGLISQYTLSGGVKSLAIKVADDIHGVNWWDLRDDSGQSPDQSELSHRVVEDILDVNGDAIDDLVVRFTTSSGALDRRNDYEFYYGSLDDKQQLSFSSKPNTTIRAEGTLAGLELIDINQDGKLEVLVSGFEIGVSQIISALLSGSIAQDVLLYWQDDNGEFGKKPANAFDTELRFSLSKGRAGDPLVTLADMDGDKQLDLLLSEGENRISIRPLKAAKQFSAPLKVNAPFPQAGSNIVVADLNADGKAELLMAYDKLDAVSTRKLLRVLVSKD</sequence>
<dbReference type="Proteomes" id="UP001595453">
    <property type="component" value="Unassembled WGS sequence"/>
</dbReference>
<dbReference type="Pfam" id="PF13517">
    <property type="entry name" value="FG-GAP_3"/>
    <property type="match status" value="1"/>
</dbReference>
<evidence type="ECO:0000313" key="2">
    <source>
        <dbReference type="EMBL" id="MFC3034709.1"/>
    </source>
</evidence>
<dbReference type="PANTHER" id="PTHR44103">
    <property type="entry name" value="PROPROTEIN CONVERTASE P"/>
    <property type="match status" value="1"/>
</dbReference>
<gene>
    <name evidence="2" type="ORF">ACFOEE_19575</name>
</gene>
<name>A0ABV7CPV6_9GAMM</name>
<comment type="caution">
    <text evidence="2">The sequence shown here is derived from an EMBL/GenBank/DDBJ whole genome shotgun (WGS) entry which is preliminary data.</text>
</comment>
<dbReference type="EMBL" id="JBHRSD010000047">
    <property type="protein sequence ID" value="MFC3034709.1"/>
    <property type="molecule type" value="Genomic_DNA"/>
</dbReference>